<dbReference type="HOGENOM" id="CLU_2061771_0_0_1"/>
<dbReference type="Proteomes" id="UP000053424">
    <property type="component" value="Unassembled WGS sequence"/>
</dbReference>
<dbReference type="AlphaFoldDB" id="A0A0C3CMD3"/>
<feature type="transmembrane region" description="Helical" evidence="1">
    <location>
        <begin position="91"/>
        <end position="109"/>
    </location>
</feature>
<keyword evidence="1" id="KW-0472">Membrane</keyword>
<organism evidence="2 3">
    <name type="scientific">Hebeloma cylindrosporum</name>
    <dbReference type="NCBI Taxonomy" id="76867"/>
    <lineage>
        <taxon>Eukaryota</taxon>
        <taxon>Fungi</taxon>
        <taxon>Dikarya</taxon>
        <taxon>Basidiomycota</taxon>
        <taxon>Agaricomycotina</taxon>
        <taxon>Agaricomycetes</taxon>
        <taxon>Agaricomycetidae</taxon>
        <taxon>Agaricales</taxon>
        <taxon>Agaricineae</taxon>
        <taxon>Hymenogastraceae</taxon>
        <taxon>Hebeloma</taxon>
    </lineage>
</organism>
<name>A0A0C3CMD3_HEBCY</name>
<reference evidence="2 3" key="1">
    <citation type="submission" date="2014-04" db="EMBL/GenBank/DDBJ databases">
        <authorList>
            <consortium name="DOE Joint Genome Institute"/>
            <person name="Kuo A."/>
            <person name="Gay G."/>
            <person name="Dore J."/>
            <person name="Kohler A."/>
            <person name="Nagy L.G."/>
            <person name="Floudas D."/>
            <person name="Copeland A."/>
            <person name="Barry K.W."/>
            <person name="Cichocki N."/>
            <person name="Veneault-Fourrey C."/>
            <person name="LaButti K."/>
            <person name="Lindquist E.A."/>
            <person name="Lipzen A."/>
            <person name="Lundell T."/>
            <person name="Morin E."/>
            <person name="Murat C."/>
            <person name="Sun H."/>
            <person name="Tunlid A."/>
            <person name="Henrissat B."/>
            <person name="Grigoriev I.V."/>
            <person name="Hibbett D.S."/>
            <person name="Martin F."/>
            <person name="Nordberg H.P."/>
            <person name="Cantor M.N."/>
            <person name="Hua S.X."/>
        </authorList>
    </citation>
    <scope>NUCLEOTIDE SEQUENCE [LARGE SCALE GENOMIC DNA]</scope>
    <source>
        <strain evidence="3">h7</strain>
    </source>
</reference>
<gene>
    <name evidence="2" type="ORF">M413DRAFT_117056</name>
</gene>
<keyword evidence="1" id="KW-0812">Transmembrane</keyword>
<protein>
    <submittedName>
        <fullName evidence="2">Uncharacterized protein</fullName>
    </submittedName>
</protein>
<dbReference type="EMBL" id="KN831768">
    <property type="protein sequence ID" value="KIM49855.1"/>
    <property type="molecule type" value="Genomic_DNA"/>
</dbReference>
<keyword evidence="3" id="KW-1185">Reference proteome</keyword>
<proteinExistence type="predicted"/>
<evidence type="ECO:0000256" key="1">
    <source>
        <dbReference type="SAM" id="Phobius"/>
    </source>
</evidence>
<sequence>MPITRRYSLAWRSLFGRRACHGIASVVMERSMHSLRMLTLLLRVGRYSSCIFRAASVFWLWLRKPNWNHYKVSPNGGWLERRLLQQKRNAQIWWTFALGVVIMALYPQWRELVLSWWNF</sequence>
<keyword evidence="1" id="KW-1133">Transmembrane helix</keyword>
<evidence type="ECO:0000313" key="2">
    <source>
        <dbReference type="EMBL" id="KIM49855.1"/>
    </source>
</evidence>
<evidence type="ECO:0000313" key="3">
    <source>
        <dbReference type="Proteomes" id="UP000053424"/>
    </source>
</evidence>
<reference evidence="3" key="2">
    <citation type="submission" date="2015-01" db="EMBL/GenBank/DDBJ databases">
        <title>Evolutionary Origins and Diversification of the Mycorrhizal Mutualists.</title>
        <authorList>
            <consortium name="DOE Joint Genome Institute"/>
            <consortium name="Mycorrhizal Genomics Consortium"/>
            <person name="Kohler A."/>
            <person name="Kuo A."/>
            <person name="Nagy L.G."/>
            <person name="Floudas D."/>
            <person name="Copeland A."/>
            <person name="Barry K.W."/>
            <person name="Cichocki N."/>
            <person name="Veneault-Fourrey C."/>
            <person name="LaButti K."/>
            <person name="Lindquist E.A."/>
            <person name="Lipzen A."/>
            <person name="Lundell T."/>
            <person name="Morin E."/>
            <person name="Murat C."/>
            <person name="Riley R."/>
            <person name="Ohm R."/>
            <person name="Sun H."/>
            <person name="Tunlid A."/>
            <person name="Henrissat B."/>
            <person name="Grigoriev I.V."/>
            <person name="Hibbett D.S."/>
            <person name="Martin F."/>
        </authorList>
    </citation>
    <scope>NUCLEOTIDE SEQUENCE [LARGE SCALE GENOMIC DNA]</scope>
    <source>
        <strain evidence="3">h7</strain>
    </source>
</reference>
<accession>A0A0C3CMD3</accession>